<proteinExistence type="predicted"/>
<name>A0A409V8X7_MYTGA</name>
<dbReference type="Proteomes" id="UP000266721">
    <property type="component" value="Unassembled WGS sequence"/>
</dbReference>
<feature type="non-terminal residue" evidence="1">
    <location>
        <position position="1"/>
    </location>
</feature>
<keyword evidence="2" id="KW-1185">Reference proteome</keyword>
<evidence type="ECO:0000313" key="1">
    <source>
        <dbReference type="EMBL" id="OPL21169.1"/>
    </source>
</evidence>
<dbReference type="AlphaFoldDB" id="A0A409V8X7"/>
<evidence type="ECO:0000313" key="2">
    <source>
        <dbReference type="Proteomes" id="UP000266721"/>
    </source>
</evidence>
<dbReference type="EMBL" id="KV594524">
    <property type="protein sequence ID" value="OPL21169.1"/>
    <property type="molecule type" value="Genomic_DNA"/>
</dbReference>
<sequence length="162" mass="18596">MDKLVVKSAVLTTYDETYASVLLNVQYKKEDVKAFEGVPDSFKTDLTMEQEHEIEEMLARSPAEQINTLLELIFECIVFKIDVPQNINDEDYIDISQISFRDQLIGYIDTSPFEEDLQIDDSLMVVIGQMPSDMDDQLRILTAQSVDFWQVLFIGKKNVSVT</sequence>
<gene>
    <name evidence="1" type="ORF">AM593_02880</name>
</gene>
<reference evidence="1 2" key="1">
    <citation type="journal article" date="2016" name="PLoS ONE">
        <title>A First Insight into the Genome of the Filter-Feeder Mussel Mytilus galloprovincialis.</title>
        <authorList>
            <person name="Murgarella M."/>
            <person name="Puiu D."/>
            <person name="Novoa B."/>
            <person name="Figueras A."/>
            <person name="Posada D."/>
            <person name="Canchaya C."/>
        </authorList>
    </citation>
    <scope>NUCLEOTIDE SEQUENCE [LARGE SCALE GENOMIC DNA]</scope>
    <source>
        <tissue evidence="1">Muscle</tissue>
    </source>
</reference>
<accession>A0A409V8X7</accession>
<organism evidence="1 2">
    <name type="scientific">Mytilus galloprovincialis</name>
    <name type="common">Mediterranean mussel</name>
    <dbReference type="NCBI Taxonomy" id="29158"/>
    <lineage>
        <taxon>Eukaryota</taxon>
        <taxon>Metazoa</taxon>
        <taxon>Spiralia</taxon>
        <taxon>Lophotrochozoa</taxon>
        <taxon>Mollusca</taxon>
        <taxon>Bivalvia</taxon>
        <taxon>Autobranchia</taxon>
        <taxon>Pteriomorphia</taxon>
        <taxon>Mytilida</taxon>
        <taxon>Mytiloidea</taxon>
        <taxon>Mytilidae</taxon>
        <taxon>Mytilinae</taxon>
        <taxon>Mytilus</taxon>
    </lineage>
</organism>
<protein>
    <submittedName>
        <fullName evidence="1">Uncharacterized protein</fullName>
    </submittedName>
</protein>